<proteinExistence type="predicted"/>
<evidence type="ECO:0000313" key="2">
    <source>
        <dbReference type="Proteomes" id="UP000786811"/>
    </source>
</evidence>
<comment type="caution">
    <text evidence="1">The sequence shown here is derived from an EMBL/GenBank/DDBJ whole genome shotgun (WGS) entry which is preliminary data.</text>
</comment>
<sequence>MANKGEIIEEGGFSYYAEKINGNTKYVCCKKRKSKKCPVRSTKTLDEPIQFTVSSHRHALDFYNDDVRRFRRELIAAAEKNLYPTNEIYATVSKSHLEDVRIQLPYAVISTVMRQHQKEAVDELPELPTYKDFAEFFERNENLCFMRYADKKYVIVSNLENDALLIGDPEFSKSGQCDTIHISSTANILPDFNGTRLLTFILGQDGHYAFPVGIILWTKVARDACTEILNQVKERLFPNVNITKIYVDFDLKLFVEEVFPESDVRGTFNNYCHILFHEALSNNDLRLRIPEHEEFLKKCFSLILLPSNKIKEGFEEISNSLSVETKAQLTNFINYFNRVWIEGVTPTSMSLYEKKPMISLWRSLTKSKITLPQFLSKVAIYYTDHYWDLLHSAEFLIEEQLDLYPPLENEGEIIEEGGFSYYAEKINGNTKYVCCKKRKSKKCPVRSTKTLDEPIQFTVSSHRHALDFYNDDVRRFRRELIAAAEKNLYPTNEIYATVSKSHLEDVRIQLPYAVISTVMRQHQKEAVDELPELPTYKDFAEFFERNENLCFMRYADKKYVIVSNLENDALLIGDPEFSKSGQCDTIHISSTANILPDFNGTRLLTFILGQDGHYAFPVGIILWTKVARDACTEILNQVKERLFPNVNITKIYVDFDLKLFVEEVFPESDVRGTFNNYCHILFHEALSNNDLRLRIPEHEEFLKKCFSLILLPSNKIKEGFEEISNSLSVETKAQLTNFINYFNRVWIEGVTPTSMSLYEKKPMISLWRSLTKSKITLPQFLSKVAIYYTDHYWDLLHSAEFLIEEQLDLYPPLENEGVEEAIDNDLEEVYENIQYANYEMEEDFIRGNDNEGNDEDEFIILEIPSTNCEICITGPRQMINTKNLPTSKSERVSWDYEVP</sequence>
<dbReference type="EMBL" id="CAJNRD030001114">
    <property type="protein sequence ID" value="CAG5073525.1"/>
    <property type="molecule type" value="Genomic_DNA"/>
</dbReference>
<name>A0A8J2H340_COTCN</name>
<gene>
    <name evidence="1" type="ORF">HICCMSTLAB_LOCUS468</name>
</gene>
<reference evidence="1" key="1">
    <citation type="submission" date="2021-04" db="EMBL/GenBank/DDBJ databases">
        <authorList>
            <person name="Chebbi M.A.C M."/>
        </authorList>
    </citation>
    <scope>NUCLEOTIDE SEQUENCE</scope>
</reference>
<evidence type="ECO:0000313" key="1">
    <source>
        <dbReference type="EMBL" id="CAG5073525.1"/>
    </source>
</evidence>
<keyword evidence="2" id="KW-1185">Reference proteome</keyword>
<dbReference type="Proteomes" id="UP000786811">
    <property type="component" value="Unassembled WGS sequence"/>
</dbReference>
<accession>A0A8J2H340</accession>
<protein>
    <submittedName>
        <fullName evidence="1">Uncharacterized protein</fullName>
    </submittedName>
</protein>
<dbReference type="AlphaFoldDB" id="A0A8J2H340"/>
<organism evidence="1 2">
    <name type="scientific">Cotesia congregata</name>
    <name type="common">Parasitoid wasp</name>
    <name type="synonym">Apanteles congregatus</name>
    <dbReference type="NCBI Taxonomy" id="51543"/>
    <lineage>
        <taxon>Eukaryota</taxon>
        <taxon>Metazoa</taxon>
        <taxon>Ecdysozoa</taxon>
        <taxon>Arthropoda</taxon>
        <taxon>Hexapoda</taxon>
        <taxon>Insecta</taxon>
        <taxon>Pterygota</taxon>
        <taxon>Neoptera</taxon>
        <taxon>Endopterygota</taxon>
        <taxon>Hymenoptera</taxon>
        <taxon>Apocrita</taxon>
        <taxon>Ichneumonoidea</taxon>
        <taxon>Braconidae</taxon>
        <taxon>Microgastrinae</taxon>
        <taxon>Cotesia</taxon>
    </lineage>
</organism>